<keyword evidence="2" id="KW-0479">Metal-binding</keyword>
<protein>
    <recommendedName>
        <fullName evidence="11">C2H2-type domain-containing protein</fullName>
    </recommendedName>
</protein>
<evidence type="ECO:0000256" key="1">
    <source>
        <dbReference type="ARBA" id="ARBA00004123"/>
    </source>
</evidence>
<dbReference type="FunFam" id="3.30.160.60:FF:000446">
    <property type="entry name" value="Zinc finger protein"/>
    <property type="match status" value="1"/>
</dbReference>
<dbReference type="PROSITE" id="PS50157">
    <property type="entry name" value="ZINC_FINGER_C2H2_2"/>
    <property type="match status" value="6"/>
</dbReference>
<dbReference type="GO" id="GO:0005634">
    <property type="term" value="C:nucleus"/>
    <property type="evidence" value="ECO:0007669"/>
    <property type="project" value="UniProtKB-SubCell"/>
</dbReference>
<dbReference type="SMART" id="SM00355">
    <property type="entry name" value="ZnF_C2H2"/>
    <property type="match status" value="6"/>
</dbReference>
<evidence type="ECO:0000313" key="13">
    <source>
        <dbReference type="Proteomes" id="UP000318571"/>
    </source>
</evidence>
<dbReference type="FunFam" id="3.30.160.60:FF:000086">
    <property type="entry name" value="transcription factor E4F1 isoform X1"/>
    <property type="match status" value="1"/>
</dbReference>
<feature type="domain" description="C2H2-type" evidence="11">
    <location>
        <begin position="285"/>
        <end position="312"/>
    </location>
</feature>
<dbReference type="Gene3D" id="3.30.160.60">
    <property type="entry name" value="Classic Zinc Finger"/>
    <property type="match status" value="6"/>
</dbReference>
<dbReference type="PANTHER" id="PTHR16515:SF49">
    <property type="entry name" value="GASTRULA ZINC FINGER PROTEIN XLCGF49.1-LIKE-RELATED"/>
    <property type="match status" value="1"/>
</dbReference>
<dbReference type="GO" id="GO:0010468">
    <property type="term" value="P:regulation of gene expression"/>
    <property type="evidence" value="ECO:0007669"/>
    <property type="project" value="TreeGrafter"/>
</dbReference>
<dbReference type="SUPFAM" id="SSF57667">
    <property type="entry name" value="beta-beta-alpha zinc fingers"/>
    <property type="match status" value="3"/>
</dbReference>
<keyword evidence="6" id="KW-0805">Transcription regulation</keyword>
<dbReference type="InterPro" id="IPR013087">
    <property type="entry name" value="Znf_C2H2_type"/>
</dbReference>
<evidence type="ECO:0000256" key="8">
    <source>
        <dbReference type="ARBA" id="ARBA00023163"/>
    </source>
</evidence>
<dbReference type="GO" id="GO:0003677">
    <property type="term" value="F:DNA binding"/>
    <property type="evidence" value="ECO:0007669"/>
    <property type="project" value="UniProtKB-KW"/>
</dbReference>
<dbReference type="EMBL" id="VCGU01000003">
    <property type="protein sequence ID" value="TRY78421.1"/>
    <property type="molecule type" value="Genomic_DNA"/>
</dbReference>
<dbReference type="FunFam" id="3.30.160.60:FF:000557">
    <property type="entry name" value="zinc finger and SCAN domain-containing protein 29"/>
    <property type="match status" value="1"/>
</dbReference>
<dbReference type="InterPro" id="IPR036236">
    <property type="entry name" value="Znf_C2H2_sf"/>
</dbReference>
<sequence length="393" mass="43803">MESRVLLPEDLVLSVRINHDCSSSVARLLEQTVGVVARVNLSQGTRFYPLQGTIRVGKLDIYSSLSNEDDLERGRIRQCNWVRFVQIKDDPPLSGRSEKVGNLTVVPGRPNMSYQETPTGHIAFEVVRDIPAGDELVLDIGQIGTKHAQRTIVDGGGPNSIIIRAISKLMSDLPMDLSLPLLMEPSKQSNSPGPSLVEPVAIYCSDASSNEDSQLSLISSSNSPSKKMLSCKYCAKCFDRPSLLNRHVRTHTGERPHVCDICNKGFSTSSRLNTHRRIHSGEKPHECGVCGKRFTASSNLYYHRMTHVKEKPHKCELCQKSFPTPGDLKSHMYIHNGSWPHRCHICDRGFSKVTNLKNHIFLHSGQKPHRCSKCGKCFALGCNMKAHMKTHES</sequence>
<evidence type="ECO:0000256" key="7">
    <source>
        <dbReference type="ARBA" id="ARBA00023125"/>
    </source>
</evidence>
<reference evidence="12 13" key="1">
    <citation type="journal article" date="2018" name="Nat. Ecol. Evol.">
        <title>Genomic signatures of mitonuclear coevolution across populations of Tigriopus californicus.</title>
        <authorList>
            <person name="Barreto F.S."/>
            <person name="Watson E.T."/>
            <person name="Lima T.G."/>
            <person name="Willett C.S."/>
            <person name="Edmands S."/>
            <person name="Li W."/>
            <person name="Burton R.S."/>
        </authorList>
    </citation>
    <scope>NUCLEOTIDE SEQUENCE [LARGE SCALE GENOMIC DNA]</scope>
    <source>
        <strain evidence="12 13">San Diego</strain>
    </source>
</reference>
<comment type="subcellular location">
    <subcellularLocation>
        <location evidence="1">Nucleus</location>
    </subcellularLocation>
</comment>
<dbReference type="FunFam" id="3.30.160.60:FF:000450">
    <property type="entry name" value="PR domain zinc finger protein 14"/>
    <property type="match status" value="1"/>
</dbReference>
<dbReference type="InterPro" id="IPR050331">
    <property type="entry name" value="Zinc_finger"/>
</dbReference>
<evidence type="ECO:0000256" key="2">
    <source>
        <dbReference type="ARBA" id="ARBA00022723"/>
    </source>
</evidence>
<keyword evidence="7" id="KW-0238">DNA-binding</keyword>
<keyword evidence="9" id="KW-0539">Nucleus</keyword>
<evidence type="ECO:0000256" key="4">
    <source>
        <dbReference type="ARBA" id="ARBA00022771"/>
    </source>
</evidence>
<dbReference type="InterPro" id="IPR046341">
    <property type="entry name" value="SET_dom_sf"/>
</dbReference>
<keyword evidence="13" id="KW-1185">Reference proteome</keyword>
<gene>
    <name evidence="12" type="ORF">TCAL_01679</name>
</gene>
<dbReference type="GO" id="GO:0008270">
    <property type="term" value="F:zinc ion binding"/>
    <property type="evidence" value="ECO:0007669"/>
    <property type="project" value="UniProtKB-KW"/>
</dbReference>
<evidence type="ECO:0000313" key="12">
    <source>
        <dbReference type="EMBL" id="TRY78421.1"/>
    </source>
</evidence>
<dbReference type="OMA" id="WPHRCHI"/>
<feature type="domain" description="C2H2-type" evidence="11">
    <location>
        <begin position="341"/>
        <end position="368"/>
    </location>
</feature>
<feature type="domain" description="C2H2-type" evidence="11">
    <location>
        <begin position="369"/>
        <end position="393"/>
    </location>
</feature>
<dbReference type="Proteomes" id="UP000318571">
    <property type="component" value="Chromosome 11"/>
</dbReference>
<feature type="domain" description="C2H2-type" evidence="11">
    <location>
        <begin position="313"/>
        <end position="340"/>
    </location>
</feature>
<evidence type="ECO:0000256" key="3">
    <source>
        <dbReference type="ARBA" id="ARBA00022737"/>
    </source>
</evidence>
<dbReference type="CDD" id="cd10534">
    <property type="entry name" value="PR-SET_PRDM-like"/>
    <property type="match status" value="1"/>
</dbReference>
<keyword evidence="4 10" id="KW-0863">Zinc-finger</keyword>
<dbReference type="STRING" id="6832.A0A553PL58"/>
<dbReference type="PROSITE" id="PS00028">
    <property type="entry name" value="ZINC_FINGER_C2H2_1"/>
    <property type="match status" value="6"/>
</dbReference>
<proteinExistence type="predicted"/>
<evidence type="ECO:0000256" key="9">
    <source>
        <dbReference type="ARBA" id="ARBA00023242"/>
    </source>
</evidence>
<dbReference type="Gene3D" id="2.170.270.10">
    <property type="entry name" value="SET domain"/>
    <property type="match status" value="1"/>
</dbReference>
<evidence type="ECO:0000256" key="10">
    <source>
        <dbReference type="PROSITE-ProRule" id="PRU00042"/>
    </source>
</evidence>
<dbReference type="AlphaFoldDB" id="A0A553PL58"/>
<feature type="domain" description="C2H2-type" evidence="11">
    <location>
        <begin position="229"/>
        <end position="256"/>
    </location>
</feature>
<evidence type="ECO:0000259" key="11">
    <source>
        <dbReference type="PROSITE" id="PS50157"/>
    </source>
</evidence>
<keyword evidence="5" id="KW-0862">Zinc</keyword>
<accession>A0A553PL58</accession>
<organism evidence="12 13">
    <name type="scientific">Tigriopus californicus</name>
    <name type="common">Marine copepod</name>
    <dbReference type="NCBI Taxonomy" id="6832"/>
    <lineage>
        <taxon>Eukaryota</taxon>
        <taxon>Metazoa</taxon>
        <taxon>Ecdysozoa</taxon>
        <taxon>Arthropoda</taxon>
        <taxon>Crustacea</taxon>
        <taxon>Multicrustacea</taxon>
        <taxon>Hexanauplia</taxon>
        <taxon>Copepoda</taxon>
        <taxon>Harpacticoida</taxon>
        <taxon>Harpacticidae</taxon>
        <taxon>Tigriopus</taxon>
    </lineage>
</organism>
<feature type="domain" description="C2H2-type" evidence="11">
    <location>
        <begin position="257"/>
        <end position="284"/>
    </location>
</feature>
<name>A0A553PL58_TIGCA</name>
<dbReference type="Pfam" id="PF00096">
    <property type="entry name" value="zf-C2H2"/>
    <property type="match status" value="5"/>
</dbReference>
<keyword evidence="8" id="KW-0804">Transcription</keyword>
<dbReference type="FunFam" id="3.30.160.60:FF:000744">
    <property type="entry name" value="zinc finger E-box-binding homeobox 1"/>
    <property type="match status" value="1"/>
</dbReference>
<dbReference type="PANTHER" id="PTHR16515">
    <property type="entry name" value="PR DOMAIN ZINC FINGER PROTEIN"/>
    <property type="match status" value="1"/>
</dbReference>
<comment type="caution">
    <text evidence="12">The sequence shown here is derived from an EMBL/GenBank/DDBJ whole genome shotgun (WGS) entry which is preliminary data.</text>
</comment>
<keyword evidence="3" id="KW-0677">Repeat</keyword>
<evidence type="ECO:0000256" key="5">
    <source>
        <dbReference type="ARBA" id="ARBA00022833"/>
    </source>
</evidence>
<evidence type="ECO:0000256" key="6">
    <source>
        <dbReference type="ARBA" id="ARBA00023015"/>
    </source>
</evidence>